<evidence type="ECO:0000256" key="4">
    <source>
        <dbReference type="ARBA" id="ARBA00012024"/>
    </source>
</evidence>
<evidence type="ECO:0000256" key="1">
    <source>
        <dbReference type="ARBA" id="ARBA00001668"/>
    </source>
</evidence>
<dbReference type="InterPro" id="IPR035937">
    <property type="entry name" value="FPG_N"/>
</dbReference>
<evidence type="ECO:0000256" key="14">
    <source>
        <dbReference type="ARBA" id="ARBA00023239"/>
    </source>
</evidence>
<evidence type="ECO:0000259" key="20">
    <source>
        <dbReference type="PROSITE" id="PS51068"/>
    </source>
</evidence>
<comment type="caution">
    <text evidence="21">The sequence shown here is derived from an EMBL/GenBank/DDBJ whole genome shotgun (WGS) entry which is preliminary data.</text>
</comment>
<dbReference type="Pfam" id="PF06831">
    <property type="entry name" value="H2TH"/>
    <property type="match status" value="1"/>
</dbReference>
<comment type="catalytic activity">
    <reaction evidence="1">
        <text>Hydrolysis of DNA containing ring-opened 7-methylguanine residues, releasing 2,6-diamino-4-hydroxy-5-(N-methyl)formamidopyrimidine.</text>
        <dbReference type="EC" id="3.2.2.23"/>
    </reaction>
</comment>
<dbReference type="EC" id="3.2.2.23" evidence="4"/>
<keyword evidence="13" id="KW-0234">DNA repair</keyword>
<dbReference type="SMART" id="SM00898">
    <property type="entry name" value="Fapy_DNA_glyco"/>
    <property type="match status" value="1"/>
</dbReference>
<evidence type="ECO:0000256" key="7">
    <source>
        <dbReference type="ARBA" id="ARBA00022723"/>
    </source>
</evidence>
<feature type="domain" description="Formamidopyrimidine-DNA glycosylase catalytic" evidence="20">
    <location>
        <begin position="2"/>
        <end position="123"/>
    </location>
</feature>
<dbReference type="InterPro" id="IPR012319">
    <property type="entry name" value="FPG_cat"/>
</dbReference>
<evidence type="ECO:0000256" key="10">
    <source>
        <dbReference type="ARBA" id="ARBA00022801"/>
    </source>
</evidence>
<dbReference type="PROSITE" id="PS51068">
    <property type="entry name" value="FPG_CAT"/>
    <property type="match status" value="1"/>
</dbReference>
<dbReference type="Gene3D" id="3.20.190.10">
    <property type="entry name" value="MutM-like, N-terminal"/>
    <property type="match status" value="1"/>
</dbReference>
<keyword evidence="11" id="KW-0862">Zinc</keyword>
<dbReference type="Proteomes" id="UP001229346">
    <property type="component" value="Unassembled WGS sequence"/>
</dbReference>
<sequence>MLELPELENDREVLADRFAGAQITGIEVTSSKTFQIDAEQLRKEVVGAVVWFVERRGKHLLFHLDNGKRLVLQLTGAAYLYIGTLEDMPDKSTQVRVKLGEQILYLIGLRSEHLKLMTVREVEELFGGLGADPLDKKLTLNRFIDRFAKKRGAIRPALLDTNVLNALGSAYVDEILFRAELLPDAKIPLFEPATWERLYEAMHNVLKEAISNGGAGDFPLTADDRHTGGHKQKFRVHDREGEACLVCGSTIDKLEQSGRKAYYCPGCQKDL</sequence>
<evidence type="ECO:0000256" key="12">
    <source>
        <dbReference type="ARBA" id="ARBA00023125"/>
    </source>
</evidence>
<evidence type="ECO:0000256" key="5">
    <source>
        <dbReference type="ARBA" id="ARBA00012720"/>
    </source>
</evidence>
<feature type="domain" description="FPG-type" evidence="19">
    <location>
        <begin position="235"/>
        <end position="269"/>
    </location>
</feature>
<dbReference type="GO" id="GO:0008534">
    <property type="term" value="F:oxidized purine nucleobase lesion DNA N-glycosylase activity"/>
    <property type="evidence" value="ECO:0007669"/>
    <property type="project" value="UniProtKB-EC"/>
</dbReference>
<keyword evidence="16 21" id="KW-0326">Glycosidase</keyword>
<evidence type="ECO:0000256" key="11">
    <source>
        <dbReference type="ARBA" id="ARBA00022833"/>
    </source>
</evidence>
<name>A0ABT9TWA2_PAEHA</name>
<dbReference type="SUPFAM" id="SSF81624">
    <property type="entry name" value="N-terminal domain of MutM-like DNA repair proteins"/>
    <property type="match status" value="1"/>
</dbReference>
<evidence type="ECO:0000259" key="19">
    <source>
        <dbReference type="PROSITE" id="PS51066"/>
    </source>
</evidence>
<keyword evidence="9 18" id="KW-0863">Zinc-finger</keyword>
<keyword evidence="8" id="KW-0227">DNA damage</keyword>
<evidence type="ECO:0000256" key="13">
    <source>
        <dbReference type="ARBA" id="ARBA00023204"/>
    </source>
</evidence>
<evidence type="ECO:0000256" key="6">
    <source>
        <dbReference type="ARBA" id="ARBA00016240"/>
    </source>
</evidence>
<dbReference type="InterPro" id="IPR015886">
    <property type="entry name" value="H2TH_FPG"/>
</dbReference>
<evidence type="ECO:0000256" key="9">
    <source>
        <dbReference type="ARBA" id="ARBA00022771"/>
    </source>
</evidence>
<keyword evidence="10 21" id="KW-0378">Hydrolase</keyword>
<dbReference type="InterPro" id="IPR010663">
    <property type="entry name" value="Znf_FPG/IleRS"/>
</dbReference>
<comment type="cofactor">
    <cofactor evidence="2">
        <name>Zn(2+)</name>
        <dbReference type="ChEBI" id="CHEBI:29105"/>
    </cofactor>
</comment>
<evidence type="ECO:0000256" key="3">
    <source>
        <dbReference type="ARBA" id="ARBA00009409"/>
    </source>
</evidence>
<accession>A0ABT9TWA2</accession>
<evidence type="ECO:0000256" key="18">
    <source>
        <dbReference type="PROSITE-ProRule" id="PRU00391"/>
    </source>
</evidence>
<proteinExistence type="inferred from homology"/>
<comment type="similarity">
    <text evidence="3">Belongs to the FPG family.</text>
</comment>
<reference evidence="21 22" key="1">
    <citation type="submission" date="2023-07" db="EMBL/GenBank/DDBJ databases">
        <title>Sorghum-associated microbial communities from plants grown in Nebraska, USA.</title>
        <authorList>
            <person name="Schachtman D."/>
        </authorList>
    </citation>
    <scope>NUCLEOTIDE SEQUENCE [LARGE SCALE GENOMIC DNA]</scope>
    <source>
        <strain evidence="21 22">CC482</strain>
    </source>
</reference>
<evidence type="ECO:0000256" key="16">
    <source>
        <dbReference type="ARBA" id="ARBA00023295"/>
    </source>
</evidence>
<keyword evidence="14 21" id="KW-0456">Lyase</keyword>
<dbReference type="EMBL" id="JAUSSU010000002">
    <property type="protein sequence ID" value="MDQ0111372.1"/>
    <property type="molecule type" value="Genomic_DNA"/>
</dbReference>
<dbReference type="RefSeq" id="WP_307201298.1">
    <property type="nucleotide sequence ID" value="NZ_JAUSSU010000002.1"/>
</dbReference>
<evidence type="ECO:0000256" key="17">
    <source>
        <dbReference type="ARBA" id="ARBA00030638"/>
    </source>
</evidence>
<keyword evidence="12" id="KW-0238">DNA-binding</keyword>
<dbReference type="EC" id="4.2.99.18" evidence="5"/>
<dbReference type="SUPFAM" id="SSF57716">
    <property type="entry name" value="Glucocorticoid receptor-like (DNA-binding domain)"/>
    <property type="match status" value="1"/>
</dbReference>
<protein>
    <recommendedName>
        <fullName evidence="6">Formamidopyrimidine-DNA glycosylase</fullName>
        <ecNumber evidence="4">3.2.2.23</ecNumber>
        <ecNumber evidence="5">4.2.99.18</ecNumber>
    </recommendedName>
    <alternativeName>
        <fullName evidence="17">DNA-(apurinic or apyrimidinic site) lyase MutM</fullName>
    </alternativeName>
</protein>
<dbReference type="Pfam" id="PF01149">
    <property type="entry name" value="Fapy_DNA_glyco"/>
    <property type="match status" value="1"/>
</dbReference>
<keyword evidence="15" id="KW-0511">Multifunctional enzyme</keyword>
<evidence type="ECO:0000313" key="22">
    <source>
        <dbReference type="Proteomes" id="UP001229346"/>
    </source>
</evidence>
<dbReference type="GO" id="GO:0140078">
    <property type="term" value="F:class I DNA-(apurinic or apyrimidinic site) endonuclease activity"/>
    <property type="evidence" value="ECO:0007669"/>
    <property type="project" value="UniProtKB-EC"/>
</dbReference>
<dbReference type="Pfam" id="PF06827">
    <property type="entry name" value="zf-FPG_IleRS"/>
    <property type="match status" value="1"/>
</dbReference>
<organism evidence="21 22">
    <name type="scientific">Paenibacillus harenae</name>
    <dbReference type="NCBI Taxonomy" id="306543"/>
    <lineage>
        <taxon>Bacteria</taxon>
        <taxon>Bacillati</taxon>
        <taxon>Bacillota</taxon>
        <taxon>Bacilli</taxon>
        <taxon>Bacillales</taxon>
        <taxon>Paenibacillaceae</taxon>
        <taxon>Paenibacillus</taxon>
    </lineage>
</organism>
<evidence type="ECO:0000256" key="15">
    <source>
        <dbReference type="ARBA" id="ARBA00023268"/>
    </source>
</evidence>
<dbReference type="Gene3D" id="1.10.8.50">
    <property type="match status" value="1"/>
</dbReference>
<dbReference type="InterPro" id="IPR010979">
    <property type="entry name" value="Ribosomal_uS13-like_H2TH"/>
</dbReference>
<evidence type="ECO:0000313" key="21">
    <source>
        <dbReference type="EMBL" id="MDQ0111372.1"/>
    </source>
</evidence>
<dbReference type="SMART" id="SM01232">
    <property type="entry name" value="H2TH"/>
    <property type="match status" value="1"/>
</dbReference>
<dbReference type="PANTHER" id="PTHR22993:SF9">
    <property type="entry name" value="FORMAMIDOPYRIMIDINE-DNA GLYCOSYLASE"/>
    <property type="match status" value="1"/>
</dbReference>
<keyword evidence="22" id="KW-1185">Reference proteome</keyword>
<keyword evidence="7" id="KW-0479">Metal-binding</keyword>
<dbReference type="SUPFAM" id="SSF46946">
    <property type="entry name" value="S13-like H2TH domain"/>
    <property type="match status" value="1"/>
</dbReference>
<dbReference type="PROSITE" id="PS51066">
    <property type="entry name" value="ZF_FPG_2"/>
    <property type="match status" value="1"/>
</dbReference>
<dbReference type="InterPro" id="IPR000214">
    <property type="entry name" value="Znf_DNA_glyclase/AP_lyase"/>
</dbReference>
<evidence type="ECO:0000256" key="8">
    <source>
        <dbReference type="ARBA" id="ARBA00022763"/>
    </source>
</evidence>
<gene>
    <name evidence="21" type="ORF">J2T15_000805</name>
</gene>
<dbReference type="PANTHER" id="PTHR22993">
    <property type="entry name" value="FORMAMIDOPYRIMIDINE-DNA GLYCOSYLASE"/>
    <property type="match status" value="1"/>
</dbReference>
<evidence type="ECO:0000256" key="2">
    <source>
        <dbReference type="ARBA" id="ARBA00001947"/>
    </source>
</evidence>